<keyword evidence="3" id="KW-0378">Hydrolase</keyword>
<dbReference type="SUPFAM" id="SSF50494">
    <property type="entry name" value="Trypsin-like serine proteases"/>
    <property type="match status" value="1"/>
</dbReference>
<dbReference type="InterPro" id="IPR043504">
    <property type="entry name" value="Peptidase_S1_PA_chymotrypsin"/>
</dbReference>
<feature type="domain" description="PDZ" evidence="4">
    <location>
        <begin position="283"/>
        <end position="372"/>
    </location>
</feature>
<dbReference type="PANTHER" id="PTHR43343:SF3">
    <property type="entry name" value="PROTEASE DO-LIKE 8, CHLOROPLASTIC"/>
    <property type="match status" value="1"/>
</dbReference>
<comment type="caution">
    <text evidence="5">The sequence shown here is derived from an EMBL/GenBank/DDBJ whole genome shotgun (WGS) entry which is preliminary data.</text>
</comment>
<dbReference type="InterPro" id="IPR001478">
    <property type="entry name" value="PDZ"/>
</dbReference>
<dbReference type="SUPFAM" id="SSF50156">
    <property type="entry name" value="PDZ domain-like"/>
    <property type="match status" value="1"/>
</dbReference>
<keyword evidence="6" id="KW-1185">Reference proteome</keyword>
<dbReference type="PRINTS" id="PR00834">
    <property type="entry name" value="PROTEASES2C"/>
</dbReference>
<name>A0ABS7L8L7_9FIRM</name>
<evidence type="ECO:0000259" key="4">
    <source>
        <dbReference type="PROSITE" id="PS50106"/>
    </source>
</evidence>
<dbReference type="PANTHER" id="PTHR43343">
    <property type="entry name" value="PEPTIDASE S12"/>
    <property type="match status" value="1"/>
</dbReference>
<dbReference type="Gene3D" id="2.40.10.10">
    <property type="entry name" value="Trypsin-like serine proteases"/>
    <property type="match status" value="2"/>
</dbReference>
<dbReference type="InterPro" id="IPR001940">
    <property type="entry name" value="Peptidase_S1C"/>
</dbReference>
<dbReference type="Pfam" id="PF13180">
    <property type="entry name" value="PDZ_2"/>
    <property type="match status" value="1"/>
</dbReference>
<accession>A0ABS7L8L7</accession>
<comment type="similarity">
    <text evidence="1">Belongs to the peptidase S1C family.</text>
</comment>
<dbReference type="PROSITE" id="PS50106">
    <property type="entry name" value="PDZ"/>
    <property type="match status" value="1"/>
</dbReference>
<dbReference type="InterPro" id="IPR036034">
    <property type="entry name" value="PDZ_sf"/>
</dbReference>
<protein>
    <submittedName>
        <fullName evidence="5">PDZ domain-containing protein</fullName>
    </submittedName>
</protein>
<proteinExistence type="inferred from homology"/>
<dbReference type="RefSeq" id="WP_087200484.1">
    <property type="nucleotide sequence ID" value="NZ_CP173660.1"/>
</dbReference>
<organism evidence="5 6">
    <name type="scientific">Sellimonas caecigallum</name>
    <dbReference type="NCBI Taxonomy" id="2592333"/>
    <lineage>
        <taxon>Bacteria</taxon>
        <taxon>Bacillati</taxon>
        <taxon>Bacillota</taxon>
        <taxon>Clostridia</taxon>
        <taxon>Lachnospirales</taxon>
        <taxon>Lachnospiraceae</taxon>
        <taxon>Sellimonas</taxon>
    </lineage>
</organism>
<dbReference type="Pfam" id="PF13365">
    <property type="entry name" value="Trypsin_2"/>
    <property type="match status" value="1"/>
</dbReference>
<dbReference type="EMBL" id="VIRV01000016">
    <property type="protein sequence ID" value="MBY0759446.1"/>
    <property type="molecule type" value="Genomic_DNA"/>
</dbReference>
<evidence type="ECO:0000313" key="6">
    <source>
        <dbReference type="Proteomes" id="UP000779049"/>
    </source>
</evidence>
<keyword evidence="2" id="KW-0645">Protease</keyword>
<evidence type="ECO:0000256" key="3">
    <source>
        <dbReference type="ARBA" id="ARBA00022801"/>
    </source>
</evidence>
<evidence type="ECO:0000256" key="1">
    <source>
        <dbReference type="ARBA" id="ARBA00010541"/>
    </source>
</evidence>
<sequence>MKTRWNKMLKTTVAVTGCAVLFGVIGGVAFQGVNYIGGKIGEGNQIAQADTSGLTQVSDSGSTETDLTKLVEESMPFVVSIQSMSVQEVKDFFGGTQQQTQEGAGSGFIIGEKDNELLIVTNYHVIEGADTLTVTFVDETSVEVNVKGTDSERDLAVVAASLDDIGSDTKSQIKTATLGSSDDLQVGEEVIAIGNALGYGQSVTNGIVSAKDREIDGYNGKLIQTNAAINPGNSGGALLNSKGEVVGINCAKINDQSVEGMGYAIQISDVSGIIEDLMNQATKEKVADEERGSLGVQVLDIDAATAEQYQMPEGVYIRGFTEGGNAEEAGLRQGYIITGINGTKVSTAEKLQNQLSYCKAGETVTLTVQYPDNSGSYAEKEVEVTLTNTSGR</sequence>
<reference evidence="5 6" key="1">
    <citation type="journal article" date="2020" name="New Microbes New Infect">
        <title>Sellimonas caecigallum sp. nov., description and genome sequence of a new member of the Sellimonas genus isolated from the cecum of feral chicken.</title>
        <authorList>
            <person name="Wongkuna S."/>
            <person name="Ghimire S."/>
            <person name="Antony L."/>
            <person name="Chankhamhaengdecha S."/>
            <person name="Janvilisri T."/>
            <person name="Scaria J."/>
        </authorList>
    </citation>
    <scope>NUCLEOTIDE SEQUENCE [LARGE SCALE GENOMIC DNA]</scope>
    <source>
        <strain evidence="5 6">SW451</strain>
    </source>
</reference>
<dbReference type="Proteomes" id="UP000779049">
    <property type="component" value="Unassembled WGS sequence"/>
</dbReference>
<dbReference type="Gene3D" id="2.30.42.10">
    <property type="match status" value="1"/>
</dbReference>
<evidence type="ECO:0000256" key="2">
    <source>
        <dbReference type="ARBA" id="ARBA00022670"/>
    </source>
</evidence>
<gene>
    <name evidence="5" type="ORF">FLB61_10175</name>
</gene>
<dbReference type="InterPro" id="IPR051201">
    <property type="entry name" value="Chloro_Bact_Ser_Proteases"/>
</dbReference>
<dbReference type="SMART" id="SM00228">
    <property type="entry name" value="PDZ"/>
    <property type="match status" value="1"/>
</dbReference>
<evidence type="ECO:0000313" key="5">
    <source>
        <dbReference type="EMBL" id="MBY0759446.1"/>
    </source>
</evidence>
<dbReference type="InterPro" id="IPR009003">
    <property type="entry name" value="Peptidase_S1_PA"/>
</dbReference>